<feature type="transmembrane region" description="Helical" evidence="1">
    <location>
        <begin position="398"/>
        <end position="425"/>
    </location>
</feature>
<evidence type="ECO:0000313" key="2">
    <source>
        <dbReference type="EMBL" id="KAF5207264.1"/>
    </source>
</evidence>
<evidence type="ECO:0000256" key="1">
    <source>
        <dbReference type="SAM" id="Phobius"/>
    </source>
</evidence>
<accession>A0A7J6XC01</accession>
<dbReference type="InterPro" id="IPR004158">
    <property type="entry name" value="DUF247_pln"/>
</dbReference>
<sequence length="429" mass="49672">MKAKIEDNKLVATIQEKLKHVTPLSTETCISRVPRSLRKVNEEAYTPQLVSIGPYHHGTESLKAMEEHKIRYLSDFLGRLPRYSLADLVQSLRELEESARQCYGNPVESDSNMFVEMMLLDGCFIIELFFKFWAYNRKPSSDPLFRIASTISVVRVDMLLLENQLPLFILEHIFRLYTATNETYPGIPFLRLVLHFFNFKILLNIAQDFSLKTGGLKHFLDLLRDCCLPSNPYVKRNEVEDCKFIPSATELYKTGVKFRKAKRGSFMNLKFSANNGVFEIPTLIVQDNSEVLFRNLVAFEQCFIVGREHYLSHYLALLDFLINSPNDVALLRRHGIIENLLGDNESVSLLFNKIFHGVQIFENSFHFNQFCKDVNNYYNTPWHSFKAMLYREYFYSPWSIASSIAVIIVVVCAIIQTVLTAISAWQKHN</sequence>
<comment type="caution">
    <text evidence="2">The sequence shown here is derived from an EMBL/GenBank/DDBJ whole genome shotgun (WGS) entry which is preliminary data.</text>
</comment>
<protein>
    <submittedName>
        <fullName evidence="2">Uncharacterized protein</fullName>
    </submittedName>
</protein>
<keyword evidence="1" id="KW-0812">Transmembrane</keyword>
<dbReference type="AlphaFoldDB" id="A0A7J6XC01"/>
<dbReference type="PANTHER" id="PTHR31170:SF25">
    <property type="entry name" value="BNAA09G04570D PROTEIN"/>
    <property type="match status" value="1"/>
</dbReference>
<dbReference type="PANTHER" id="PTHR31170">
    <property type="entry name" value="BNAC04G53230D PROTEIN"/>
    <property type="match status" value="1"/>
</dbReference>
<organism evidence="2 3">
    <name type="scientific">Thalictrum thalictroides</name>
    <name type="common">Rue-anemone</name>
    <name type="synonym">Anemone thalictroides</name>
    <dbReference type="NCBI Taxonomy" id="46969"/>
    <lineage>
        <taxon>Eukaryota</taxon>
        <taxon>Viridiplantae</taxon>
        <taxon>Streptophyta</taxon>
        <taxon>Embryophyta</taxon>
        <taxon>Tracheophyta</taxon>
        <taxon>Spermatophyta</taxon>
        <taxon>Magnoliopsida</taxon>
        <taxon>Ranunculales</taxon>
        <taxon>Ranunculaceae</taxon>
        <taxon>Thalictroideae</taxon>
        <taxon>Thalictrum</taxon>
    </lineage>
</organism>
<keyword evidence="1" id="KW-1133">Transmembrane helix</keyword>
<keyword evidence="1" id="KW-0472">Membrane</keyword>
<gene>
    <name evidence="2" type="ORF">FRX31_003149</name>
</gene>
<reference evidence="2 3" key="1">
    <citation type="submission" date="2020-06" db="EMBL/GenBank/DDBJ databases">
        <title>Transcriptomic and genomic resources for Thalictrum thalictroides and T. hernandezii: Facilitating candidate gene discovery in an emerging model plant lineage.</title>
        <authorList>
            <person name="Arias T."/>
            <person name="Riano-Pachon D.M."/>
            <person name="Di Stilio V.S."/>
        </authorList>
    </citation>
    <scope>NUCLEOTIDE SEQUENCE [LARGE SCALE GENOMIC DNA]</scope>
    <source>
        <strain evidence="3">cv. WT478/WT964</strain>
        <tissue evidence="2">Leaves</tissue>
    </source>
</reference>
<dbReference type="Proteomes" id="UP000554482">
    <property type="component" value="Unassembled WGS sequence"/>
</dbReference>
<evidence type="ECO:0000313" key="3">
    <source>
        <dbReference type="Proteomes" id="UP000554482"/>
    </source>
</evidence>
<proteinExistence type="predicted"/>
<dbReference type="EMBL" id="JABWDY010001627">
    <property type="protein sequence ID" value="KAF5207264.1"/>
    <property type="molecule type" value="Genomic_DNA"/>
</dbReference>
<dbReference type="Pfam" id="PF03140">
    <property type="entry name" value="DUF247"/>
    <property type="match status" value="1"/>
</dbReference>
<name>A0A7J6XC01_THATH</name>
<keyword evidence="3" id="KW-1185">Reference proteome</keyword>
<dbReference type="OrthoDB" id="672127at2759"/>